<dbReference type="PANTHER" id="PTHR30537:SF66">
    <property type="entry name" value="IRON-REGULATED VIRULENCE REGULATORY PROTEIN IRGB"/>
    <property type="match status" value="1"/>
</dbReference>
<dbReference type="AlphaFoldDB" id="A0A6M7WQW9"/>
<dbReference type="PRINTS" id="PR00039">
    <property type="entry name" value="HTHLYSR"/>
</dbReference>
<dbReference type="InterPro" id="IPR005119">
    <property type="entry name" value="LysR_subst-bd"/>
</dbReference>
<dbReference type="InterPro" id="IPR036390">
    <property type="entry name" value="WH_DNA-bd_sf"/>
</dbReference>
<dbReference type="SUPFAM" id="SSF53850">
    <property type="entry name" value="Periplasmic binding protein-like II"/>
    <property type="match status" value="1"/>
</dbReference>
<dbReference type="GO" id="GO:0006351">
    <property type="term" value="P:DNA-templated transcription"/>
    <property type="evidence" value="ECO:0007669"/>
    <property type="project" value="TreeGrafter"/>
</dbReference>
<evidence type="ECO:0000256" key="2">
    <source>
        <dbReference type="ARBA" id="ARBA00023015"/>
    </source>
</evidence>
<dbReference type="EMBL" id="CP033367">
    <property type="protein sequence ID" value="QKD02374.1"/>
    <property type="molecule type" value="Genomic_DNA"/>
</dbReference>
<dbReference type="Gene3D" id="1.10.10.10">
    <property type="entry name" value="Winged helix-like DNA-binding domain superfamily/Winged helix DNA-binding domain"/>
    <property type="match status" value="1"/>
</dbReference>
<evidence type="ECO:0000259" key="5">
    <source>
        <dbReference type="PROSITE" id="PS50931"/>
    </source>
</evidence>
<dbReference type="InterPro" id="IPR036388">
    <property type="entry name" value="WH-like_DNA-bd_sf"/>
</dbReference>
<dbReference type="Proteomes" id="UP000503017">
    <property type="component" value="Chromosome"/>
</dbReference>
<keyword evidence="4" id="KW-0804">Transcription</keyword>
<dbReference type="FunFam" id="1.10.10.10:FF:000001">
    <property type="entry name" value="LysR family transcriptional regulator"/>
    <property type="match status" value="1"/>
</dbReference>
<name>A0A6M7WQW9_RHILI</name>
<dbReference type="Pfam" id="PF00126">
    <property type="entry name" value="HTH_1"/>
    <property type="match status" value="1"/>
</dbReference>
<evidence type="ECO:0000256" key="1">
    <source>
        <dbReference type="ARBA" id="ARBA00009437"/>
    </source>
</evidence>
<keyword evidence="3" id="KW-0238">DNA-binding</keyword>
<evidence type="ECO:0000313" key="7">
    <source>
        <dbReference type="Proteomes" id="UP000503017"/>
    </source>
</evidence>
<dbReference type="RefSeq" id="WP_027030537.1">
    <property type="nucleotide sequence ID" value="NZ_CP033367.1"/>
</dbReference>
<evidence type="ECO:0000256" key="4">
    <source>
        <dbReference type="ARBA" id="ARBA00023163"/>
    </source>
</evidence>
<evidence type="ECO:0000313" key="6">
    <source>
        <dbReference type="EMBL" id="QKD02374.1"/>
    </source>
</evidence>
<dbReference type="InterPro" id="IPR000847">
    <property type="entry name" value="LysR_HTH_N"/>
</dbReference>
<dbReference type="Gene3D" id="3.40.190.290">
    <property type="match status" value="1"/>
</dbReference>
<sequence>MEPVNLNRLAYFATVIDAGSFTRAAERLGITKAVVSQQVARLEAELQTTLLVRTTRRLEPTEAGRLLHARCVLILRDVEEAVAEVGEGNTEVAGVLRVSASNDYGAIVLAPIAARFRQKFPACGVELFISDAIIDLIGNKIDLSIRVGWLEDSSQQARRIGTFRQILVASRDFAAGVKVDEPGDLSPLPLVANSVLRKPFTWSFSRGDFERRTITMRETFSINSTPAVLEATLAGGGLAVLPDYLVVDHLSQGRLVHMLPDWALPSGGIHVVYPPARFRPQKVTRFVSMLMEQIRD</sequence>
<dbReference type="InterPro" id="IPR058163">
    <property type="entry name" value="LysR-type_TF_proteobact-type"/>
</dbReference>
<comment type="similarity">
    <text evidence="1">Belongs to the LysR transcriptional regulatory family.</text>
</comment>
<feature type="domain" description="HTH lysR-type" evidence="5">
    <location>
        <begin position="4"/>
        <end position="61"/>
    </location>
</feature>
<dbReference type="Pfam" id="PF03466">
    <property type="entry name" value="LysR_substrate"/>
    <property type="match status" value="1"/>
</dbReference>
<dbReference type="PROSITE" id="PS50931">
    <property type="entry name" value="HTH_LYSR"/>
    <property type="match status" value="1"/>
</dbReference>
<dbReference type="GO" id="GO:0043565">
    <property type="term" value="F:sequence-specific DNA binding"/>
    <property type="evidence" value="ECO:0007669"/>
    <property type="project" value="TreeGrafter"/>
</dbReference>
<accession>A0A6M7WQW9</accession>
<evidence type="ECO:0000256" key="3">
    <source>
        <dbReference type="ARBA" id="ARBA00023125"/>
    </source>
</evidence>
<dbReference type="PANTHER" id="PTHR30537">
    <property type="entry name" value="HTH-TYPE TRANSCRIPTIONAL REGULATOR"/>
    <property type="match status" value="1"/>
</dbReference>
<organism evidence="6 7">
    <name type="scientific">Mesorhizobium loti R88b</name>
    <dbReference type="NCBI Taxonomy" id="935548"/>
    <lineage>
        <taxon>Bacteria</taxon>
        <taxon>Pseudomonadati</taxon>
        <taxon>Pseudomonadota</taxon>
        <taxon>Alphaproteobacteria</taxon>
        <taxon>Hyphomicrobiales</taxon>
        <taxon>Phyllobacteriaceae</taxon>
        <taxon>Mesorhizobium</taxon>
    </lineage>
</organism>
<dbReference type="SUPFAM" id="SSF46785">
    <property type="entry name" value="Winged helix' DNA-binding domain"/>
    <property type="match status" value="1"/>
</dbReference>
<dbReference type="CDD" id="cd08422">
    <property type="entry name" value="PBP2_CrgA_like"/>
    <property type="match status" value="1"/>
</dbReference>
<keyword evidence="2" id="KW-0805">Transcription regulation</keyword>
<protein>
    <submittedName>
        <fullName evidence="6">LysR family transcriptional regulator</fullName>
    </submittedName>
</protein>
<gene>
    <name evidence="6" type="ORF">EB235_13385</name>
</gene>
<reference evidence="6 7" key="1">
    <citation type="submission" date="2018-10" db="EMBL/GenBank/DDBJ databases">
        <authorList>
            <person name="Perry B.J."/>
            <person name="Sullivan J.T."/>
            <person name="Murphy R.J.T."/>
            <person name="Ramsay J.P."/>
            <person name="Ronson C.W."/>
        </authorList>
    </citation>
    <scope>NUCLEOTIDE SEQUENCE [LARGE SCALE GENOMIC DNA]</scope>
    <source>
        <strain evidence="6 7">R88b</strain>
    </source>
</reference>
<dbReference type="GO" id="GO:0003700">
    <property type="term" value="F:DNA-binding transcription factor activity"/>
    <property type="evidence" value="ECO:0007669"/>
    <property type="project" value="InterPro"/>
</dbReference>
<proteinExistence type="inferred from homology"/>